<evidence type="ECO:0000313" key="9">
    <source>
        <dbReference type="Proteomes" id="UP000262325"/>
    </source>
</evidence>
<keyword evidence="3 6" id="KW-1133">Transmembrane helix</keyword>
<dbReference type="EMBL" id="DPPF01000205">
    <property type="protein sequence ID" value="HCW93932.1"/>
    <property type="molecule type" value="Genomic_DNA"/>
</dbReference>
<feature type="transmembrane region" description="Helical" evidence="6">
    <location>
        <begin position="40"/>
        <end position="62"/>
    </location>
</feature>
<keyword evidence="4 6" id="KW-0472">Membrane</keyword>
<evidence type="ECO:0000256" key="6">
    <source>
        <dbReference type="SAM" id="Phobius"/>
    </source>
</evidence>
<evidence type="ECO:0000256" key="1">
    <source>
        <dbReference type="ARBA" id="ARBA00022475"/>
    </source>
</evidence>
<evidence type="ECO:0000256" key="2">
    <source>
        <dbReference type="ARBA" id="ARBA00022692"/>
    </source>
</evidence>
<dbReference type="RefSeq" id="WP_013885826.1">
    <property type="nucleotide sequence ID" value="NZ_JAAZVV010000006.1"/>
</dbReference>
<dbReference type="GO" id="GO:0005886">
    <property type="term" value="C:plasma membrane"/>
    <property type="evidence" value="ECO:0007669"/>
    <property type="project" value="InterPro"/>
</dbReference>
<dbReference type="AlphaFoldDB" id="A0A3D5QFK0"/>
<proteinExistence type="predicted"/>
<reference evidence="8 9" key="1">
    <citation type="journal article" date="2018" name="Nat. Biotechnol.">
        <title>A standardized bacterial taxonomy based on genome phylogeny substantially revises the tree of life.</title>
        <authorList>
            <person name="Parks D.H."/>
            <person name="Chuvochina M."/>
            <person name="Waite D.W."/>
            <person name="Rinke C."/>
            <person name="Skarshewski A."/>
            <person name="Chaumeil P.A."/>
            <person name="Hugenholtz P."/>
        </authorList>
    </citation>
    <scope>NUCLEOTIDE SEQUENCE [LARGE SCALE GENOMIC DNA]</scope>
    <source>
        <strain evidence="8">UBA8672</strain>
    </source>
</reference>
<accession>A0A3D5QFK0</accession>
<dbReference type="OMA" id="NEVWAMP"/>
<comment type="caution">
    <text evidence="8">The sequence shown here is derived from an EMBL/GenBank/DDBJ whole genome shotgun (WGS) entry which is preliminary data.</text>
</comment>
<protein>
    <submittedName>
        <fullName evidence="8">DUF1049 domain-containing protein</fullName>
    </submittedName>
</protein>
<dbReference type="PANTHER" id="PTHR41335">
    <property type="entry name" value="MEMBRANE PROTEIN-RELATED"/>
    <property type="match status" value="1"/>
</dbReference>
<keyword evidence="2 6" id="KW-0812">Transmembrane</keyword>
<organism evidence="8 9">
    <name type="scientific">Flexistipes sinusarabici</name>
    <dbReference type="NCBI Taxonomy" id="2352"/>
    <lineage>
        <taxon>Bacteria</taxon>
        <taxon>Pseudomonadati</taxon>
        <taxon>Deferribacterota</taxon>
        <taxon>Deferribacteres</taxon>
        <taxon>Deferribacterales</taxon>
        <taxon>Flexistipitaceae</taxon>
        <taxon>Flexistipes</taxon>
    </lineage>
</organism>
<dbReference type="Pfam" id="PF06305">
    <property type="entry name" value="LapA_dom"/>
    <property type="match status" value="1"/>
</dbReference>
<evidence type="ECO:0000256" key="3">
    <source>
        <dbReference type="ARBA" id="ARBA00022989"/>
    </source>
</evidence>
<keyword evidence="1" id="KW-1003">Cell membrane</keyword>
<feature type="transmembrane region" description="Helical" evidence="6">
    <location>
        <begin position="12"/>
        <end position="34"/>
    </location>
</feature>
<gene>
    <name evidence="8" type="ORF">DHM44_09650</name>
</gene>
<feature type="coiled-coil region" evidence="5">
    <location>
        <begin position="65"/>
        <end position="92"/>
    </location>
</feature>
<sequence length="107" mass="12100">MRIVSTIIKTVVIAAIVIFATLNMQTVNLQYFYGKEPVKLPLFLIIIGSAFIGVILAVMVALSEKMKTRREINSLRKDLKEAEKEITRLRNLPLSKEKESTKEHAGQ</sequence>
<feature type="domain" description="Lipopolysaccharide assembly protein A" evidence="7">
    <location>
        <begin position="22"/>
        <end position="86"/>
    </location>
</feature>
<evidence type="ECO:0000256" key="5">
    <source>
        <dbReference type="SAM" id="Coils"/>
    </source>
</evidence>
<evidence type="ECO:0000256" key="4">
    <source>
        <dbReference type="ARBA" id="ARBA00023136"/>
    </source>
</evidence>
<name>A0A3D5QFK0_FLESI</name>
<evidence type="ECO:0000259" key="7">
    <source>
        <dbReference type="Pfam" id="PF06305"/>
    </source>
</evidence>
<dbReference type="InterPro" id="IPR010445">
    <property type="entry name" value="LapA_dom"/>
</dbReference>
<dbReference type="PANTHER" id="PTHR41335:SF1">
    <property type="entry name" value="MEMBRANE PROTEIN"/>
    <property type="match status" value="1"/>
</dbReference>
<dbReference type="Proteomes" id="UP000262325">
    <property type="component" value="Unassembled WGS sequence"/>
</dbReference>
<evidence type="ECO:0000313" key="8">
    <source>
        <dbReference type="EMBL" id="HCW93932.1"/>
    </source>
</evidence>
<keyword evidence="5" id="KW-0175">Coiled coil</keyword>